<organism evidence="1 2">
    <name type="scientific">Solanum commersonii</name>
    <name type="common">Commerson's wild potato</name>
    <name type="synonym">Commerson's nightshade</name>
    <dbReference type="NCBI Taxonomy" id="4109"/>
    <lineage>
        <taxon>Eukaryota</taxon>
        <taxon>Viridiplantae</taxon>
        <taxon>Streptophyta</taxon>
        <taxon>Embryophyta</taxon>
        <taxon>Tracheophyta</taxon>
        <taxon>Spermatophyta</taxon>
        <taxon>Magnoliopsida</taxon>
        <taxon>eudicotyledons</taxon>
        <taxon>Gunneridae</taxon>
        <taxon>Pentapetalae</taxon>
        <taxon>asterids</taxon>
        <taxon>lamiids</taxon>
        <taxon>Solanales</taxon>
        <taxon>Solanaceae</taxon>
        <taxon>Solanoideae</taxon>
        <taxon>Solaneae</taxon>
        <taxon>Solanum</taxon>
    </lineage>
</organism>
<comment type="caution">
    <text evidence="1">The sequence shown here is derived from an EMBL/GenBank/DDBJ whole genome shotgun (WGS) entry which is preliminary data.</text>
</comment>
<reference evidence="1 2" key="1">
    <citation type="submission" date="2020-09" db="EMBL/GenBank/DDBJ databases">
        <title>De no assembly of potato wild relative species, Solanum commersonii.</title>
        <authorList>
            <person name="Cho K."/>
        </authorList>
    </citation>
    <scope>NUCLEOTIDE SEQUENCE [LARGE SCALE GENOMIC DNA]</scope>
    <source>
        <strain evidence="1">LZ3.2</strain>
        <tissue evidence="1">Leaf</tissue>
    </source>
</reference>
<sequence>MDNVGSTVKLMEERRPEHLYDSIGVQNLPQIHNDEDQIVGKEGLRYLYACLCQMIVLWTRKSARNFDVMFLRSRYVSLLWNYGQQKLDPGAISDSEAPQYASHSS</sequence>
<dbReference type="AlphaFoldDB" id="A0A9J5XRS2"/>
<protein>
    <submittedName>
        <fullName evidence="1">Uncharacterized protein</fullName>
    </submittedName>
</protein>
<dbReference type="Proteomes" id="UP000824120">
    <property type="component" value="Chromosome 8"/>
</dbReference>
<name>A0A9J5XRS2_SOLCO</name>
<keyword evidence="2" id="KW-1185">Reference proteome</keyword>
<dbReference type="EMBL" id="JACXVP010000008">
    <property type="protein sequence ID" value="KAG5589678.1"/>
    <property type="molecule type" value="Genomic_DNA"/>
</dbReference>
<gene>
    <name evidence="1" type="ORF">H5410_040192</name>
</gene>
<evidence type="ECO:0000313" key="1">
    <source>
        <dbReference type="EMBL" id="KAG5589678.1"/>
    </source>
</evidence>
<accession>A0A9J5XRS2</accession>
<proteinExistence type="predicted"/>
<evidence type="ECO:0000313" key="2">
    <source>
        <dbReference type="Proteomes" id="UP000824120"/>
    </source>
</evidence>